<dbReference type="InterPro" id="IPR002711">
    <property type="entry name" value="HNH"/>
</dbReference>
<proteinExistence type="predicted"/>
<dbReference type="GO" id="GO:0003676">
    <property type="term" value="F:nucleic acid binding"/>
    <property type="evidence" value="ECO:0007669"/>
    <property type="project" value="InterPro"/>
</dbReference>
<gene>
    <name evidence="2" type="ORF">SAMN06297387_1129</name>
</gene>
<evidence type="ECO:0000313" key="2">
    <source>
        <dbReference type="EMBL" id="SOD63656.1"/>
    </source>
</evidence>
<keyword evidence="2" id="KW-0255">Endonuclease</keyword>
<sequence>MSAKKRKGYPRLTGDTRRQIRAYLVERDGSQCFYCGHRFAEDLSDVTLDHFIPYRLWPVNKPRNLRLACEPCNNAKADALPWPVVWAVLSTFRPENFEPAA</sequence>
<feature type="domain" description="HNH nuclease" evidence="1">
    <location>
        <begin position="19"/>
        <end position="74"/>
    </location>
</feature>
<evidence type="ECO:0000259" key="1">
    <source>
        <dbReference type="SMART" id="SM00507"/>
    </source>
</evidence>
<dbReference type="CDD" id="cd00085">
    <property type="entry name" value="HNHc"/>
    <property type="match status" value="1"/>
</dbReference>
<dbReference type="RefSeq" id="WP_097232123.1">
    <property type="nucleotide sequence ID" value="NZ_OCNE01000012.1"/>
</dbReference>
<protein>
    <submittedName>
        <fullName evidence="2">HNH endonuclease</fullName>
    </submittedName>
</protein>
<accession>A0A286DYD3</accession>
<dbReference type="Gene3D" id="1.10.30.50">
    <property type="match status" value="1"/>
</dbReference>
<keyword evidence="3" id="KW-1185">Reference proteome</keyword>
<dbReference type="GO" id="GO:0004519">
    <property type="term" value="F:endonuclease activity"/>
    <property type="evidence" value="ECO:0007669"/>
    <property type="project" value="UniProtKB-KW"/>
</dbReference>
<organism evidence="2 3">
    <name type="scientific">Streptomyces zhaozhouensis</name>
    <dbReference type="NCBI Taxonomy" id="1300267"/>
    <lineage>
        <taxon>Bacteria</taxon>
        <taxon>Bacillati</taxon>
        <taxon>Actinomycetota</taxon>
        <taxon>Actinomycetes</taxon>
        <taxon>Kitasatosporales</taxon>
        <taxon>Streptomycetaceae</taxon>
        <taxon>Streptomyces</taxon>
    </lineage>
</organism>
<keyword evidence="2" id="KW-0540">Nuclease</keyword>
<dbReference type="Pfam" id="PF01844">
    <property type="entry name" value="HNH"/>
    <property type="match status" value="1"/>
</dbReference>
<evidence type="ECO:0000313" key="3">
    <source>
        <dbReference type="Proteomes" id="UP000219072"/>
    </source>
</evidence>
<dbReference type="GO" id="GO:0008270">
    <property type="term" value="F:zinc ion binding"/>
    <property type="evidence" value="ECO:0007669"/>
    <property type="project" value="InterPro"/>
</dbReference>
<name>A0A286DYD3_9ACTN</name>
<dbReference type="InterPro" id="IPR003615">
    <property type="entry name" value="HNH_nuc"/>
</dbReference>
<dbReference type="OrthoDB" id="9802901at2"/>
<reference evidence="2 3" key="1">
    <citation type="submission" date="2017-09" db="EMBL/GenBank/DDBJ databases">
        <authorList>
            <person name="Ehlers B."/>
            <person name="Leendertz F.H."/>
        </authorList>
    </citation>
    <scope>NUCLEOTIDE SEQUENCE [LARGE SCALE GENOMIC DNA]</scope>
    <source>
        <strain evidence="2 3">CGMCC 4.7095</strain>
    </source>
</reference>
<keyword evidence="2" id="KW-0378">Hydrolase</keyword>
<dbReference type="Proteomes" id="UP000219072">
    <property type="component" value="Unassembled WGS sequence"/>
</dbReference>
<dbReference type="SMART" id="SM00507">
    <property type="entry name" value="HNHc"/>
    <property type="match status" value="1"/>
</dbReference>
<dbReference type="EMBL" id="OCNE01000012">
    <property type="protein sequence ID" value="SOD63656.1"/>
    <property type="molecule type" value="Genomic_DNA"/>
</dbReference>
<dbReference type="AlphaFoldDB" id="A0A286DYD3"/>